<sequence>MTTYRRPLLGVLAAGFGAAAVIALGSGPALADEIPMGHHHGWHHYHHGWHHHHMFGHWGCPPGPIKDGGHCKMMHHRKWPSTR</sequence>
<gene>
    <name evidence="2" type="ORF">DZF91_30060</name>
</gene>
<proteinExistence type="predicted"/>
<dbReference type="PROSITE" id="PS51318">
    <property type="entry name" value="TAT"/>
    <property type="match status" value="1"/>
</dbReference>
<feature type="signal peptide" evidence="1">
    <location>
        <begin position="1"/>
        <end position="31"/>
    </location>
</feature>
<name>A0A372JD92_9ACTN</name>
<dbReference type="InterPro" id="IPR006311">
    <property type="entry name" value="TAT_signal"/>
</dbReference>
<accession>A0A372JD92</accession>
<feature type="chain" id="PRO_5016876952" evidence="1">
    <location>
        <begin position="32"/>
        <end position="83"/>
    </location>
</feature>
<evidence type="ECO:0000256" key="1">
    <source>
        <dbReference type="SAM" id="SignalP"/>
    </source>
</evidence>
<dbReference type="EMBL" id="QURH01000892">
    <property type="protein sequence ID" value="RFU37975.1"/>
    <property type="molecule type" value="Genomic_DNA"/>
</dbReference>
<comment type="caution">
    <text evidence="2">The sequence shown here is derived from an EMBL/GenBank/DDBJ whole genome shotgun (WGS) entry which is preliminary data.</text>
</comment>
<keyword evidence="3" id="KW-1185">Reference proteome</keyword>
<dbReference type="RefSeq" id="WP_117360472.1">
    <property type="nucleotide sequence ID" value="NZ_QURH01000892.1"/>
</dbReference>
<evidence type="ECO:0000313" key="3">
    <source>
        <dbReference type="Proteomes" id="UP000261811"/>
    </source>
</evidence>
<protein>
    <submittedName>
        <fullName evidence="2">Uncharacterized protein</fullName>
    </submittedName>
</protein>
<dbReference type="AlphaFoldDB" id="A0A372JD92"/>
<dbReference type="Proteomes" id="UP000261811">
    <property type="component" value="Unassembled WGS sequence"/>
</dbReference>
<evidence type="ECO:0000313" key="2">
    <source>
        <dbReference type="EMBL" id="RFU37975.1"/>
    </source>
</evidence>
<keyword evidence="1" id="KW-0732">Signal</keyword>
<organism evidence="2 3">
    <name type="scientific">Actinomadura logoneensis</name>
    <dbReference type="NCBI Taxonomy" id="2293572"/>
    <lineage>
        <taxon>Bacteria</taxon>
        <taxon>Bacillati</taxon>
        <taxon>Actinomycetota</taxon>
        <taxon>Actinomycetes</taxon>
        <taxon>Streptosporangiales</taxon>
        <taxon>Thermomonosporaceae</taxon>
        <taxon>Actinomadura</taxon>
    </lineage>
</organism>
<reference evidence="2 3" key="1">
    <citation type="submission" date="2018-08" db="EMBL/GenBank/DDBJ databases">
        <title>Actinomadura jelena sp. nov., a novel Actinomycete isolated from soil in Chad.</title>
        <authorList>
            <person name="Shi L."/>
        </authorList>
    </citation>
    <scope>NUCLEOTIDE SEQUENCE [LARGE SCALE GENOMIC DNA]</scope>
    <source>
        <strain evidence="2 3">NEAU-G17</strain>
    </source>
</reference>